<evidence type="ECO:0000313" key="2">
    <source>
        <dbReference type="Proteomes" id="UP000823928"/>
    </source>
</evidence>
<accession>A0A9D1JNJ4</accession>
<protein>
    <recommendedName>
        <fullName evidence="3">ApeA N-terminal domain-containing protein</fullName>
    </recommendedName>
</protein>
<proteinExistence type="predicted"/>
<dbReference type="Proteomes" id="UP000823928">
    <property type="component" value="Unassembled WGS sequence"/>
</dbReference>
<evidence type="ECO:0000313" key="1">
    <source>
        <dbReference type="EMBL" id="HIS37008.1"/>
    </source>
</evidence>
<sequence length="309" mass="35756">MNLENFICHKIKITQAYEKGLLGGAKDLSFVTNDIEIRIKQISVRTVELSYDQTGDFDRLYSTFCQLEKLFVLFEGEFLDFKKIIAYDCNGKEMKQSKLFEKIKSSRLNYCSTIDACRGNTTNFLDAFKYINADIFSKWCNLVEDLDIIHQVFLYNTSSIGLTIDAKIASIIEVFEPLVELITEYTNQFSSLKPGEKGTTLKMCLDAIISMYGKDIFDTEYSKNAGKFLQILVNSRIKVMHIKRNFNQVCLSGEEAVLYIVKLSFLYRNILCCLLGIEYCDYRDKLVESVKKWETRKNVFSNFINNKLN</sequence>
<reference evidence="1" key="1">
    <citation type="submission" date="2020-10" db="EMBL/GenBank/DDBJ databases">
        <authorList>
            <person name="Gilroy R."/>
        </authorList>
    </citation>
    <scope>NUCLEOTIDE SEQUENCE</scope>
    <source>
        <strain evidence="1">6276</strain>
    </source>
</reference>
<dbReference type="AlphaFoldDB" id="A0A9D1JNJ4"/>
<name>A0A9D1JNJ4_9BACT</name>
<evidence type="ECO:0008006" key="3">
    <source>
        <dbReference type="Google" id="ProtNLM"/>
    </source>
</evidence>
<organism evidence="1 2">
    <name type="scientific">Candidatus Scatousia excrementigallinarum</name>
    <dbReference type="NCBI Taxonomy" id="2840935"/>
    <lineage>
        <taxon>Bacteria</taxon>
        <taxon>Candidatus Scatousia</taxon>
    </lineage>
</organism>
<comment type="caution">
    <text evidence="1">The sequence shown here is derived from an EMBL/GenBank/DDBJ whole genome shotgun (WGS) entry which is preliminary data.</text>
</comment>
<dbReference type="EMBL" id="DVIU01000204">
    <property type="protein sequence ID" value="HIS37008.1"/>
    <property type="molecule type" value="Genomic_DNA"/>
</dbReference>
<gene>
    <name evidence="1" type="ORF">IAC10_10340</name>
</gene>
<reference evidence="1" key="2">
    <citation type="journal article" date="2021" name="PeerJ">
        <title>Extensive microbial diversity within the chicken gut microbiome revealed by metagenomics and culture.</title>
        <authorList>
            <person name="Gilroy R."/>
            <person name="Ravi A."/>
            <person name="Getino M."/>
            <person name="Pursley I."/>
            <person name="Horton D.L."/>
            <person name="Alikhan N.F."/>
            <person name="Baker D."/>
            <person name="Gharbi K."/>
            <person name="Hall N."/>
            <person name="Watson M."/>
            <person name="Adriaenssens E.M."/>
            <person name="Foster-Nyarko E."/>
            <person name="Jarju S."/>
            <person name="Secka A."/>
            <person name="Antonio M."/>
            <person name="Oren A."/>
            <person name="Chaudhuri R.R."/>
            <person name="La Ragione R."/>
            <person name="Hildebrand F."/>
            <person name="Pallen M.J."/>
        </authorList>
    </citation>
    <scope>NUCLEOTIDE SEQUENCE</scope>
    <source>
        <strain evidence="1">6276</strain>
    </source>
</reference>